<reference evidence="6 7" key="1">
    <citation type="journal article" date="2019" name="Nat. Ecol. Evol.">
        <title>Megaphylogeny resolves global patterns of mushroom evolution.</title>
        <authorList>
            <person name="Varga T."/>
            <person name="Krizsan K."/>
            <person name="Foldi C."/>
            <person name="Dima B."/>
            <person name="Sanchez-Garcia M."/>
            <person name="Sanchez-Ramirez S."/>
            <person name="Szollosi G.J."/>
            <person name="Szarkandi J.G."/>
            <person name="Papp V."/>
            <person name="Albert L."/>
            <person name="Andreopoulos W."/>
            <person name="Angelini C."/>
            <person name="Antonin V."/>
            <person name="Barry K.W."/>
            <person name="Bougher N.L."/>
            <person name="Buchanan P."/>
            <person name="Buyck B."/>
            <person name="Bense V."/>
            <person name="Catcheside P."/>
            <person name="Chovatia M."/>
            <person name="Cooper J."/>
            <person name="Damon W."/>
            <person name="Desjardin D."/>
            <person name="Finy P."/>
            <person name="Geml J."/>
            <person name="Haridas S."/>
            <person name="Hughes K."/>
            <person name="Justo A."/>
            <person name="Karasinski D."/>
            <person name="Kautmanova I."/>
            <person name="Kiss B."/>
            <person name="Kocsube S."/>
            <person name="Kotiranta H."/>
            <person name="LaButti K.M."/>
            <person name="Lechner B.E."/>
            <person name="Liimatainen K."/>
            <person name="Lipzen A."/>
            <person name="Lukacs Z."/>
            <person name="Mihaltcheva S."/>
            <person name="Morgado L.N."/>
            <person name="Niskanen T."/>
            <person name="Noordeloos M.E."/>
            <person name="Ohm R.A."/>
            <person name="Ortiz-Santana B."/>
            <person name="Ovrebo C."/>
            <person name="Racz N."/>
            <person name="Riley R."/>
            <person name="Savchenko A."/>
            <person name="Shiryaev A."/>
            <person name="Soop K."/>
            <person name="Spirin V."/>
            <person name="Szebenyi C."/>
            <person name="Tomsovsky M."/>
            <person name="Tulloss R.E."/>
            <person name="Uehling J."/>
            <person name="Grigoriev I.V."/>
            <person name="Vagvolgyi C."/>
            <person name="Papp T."/>
            <person name="Martin F.M."/>
            <person name="Miettinen O."/>
            <person name="Hibbett D.S."/>
            <person name="Nagy L.G."/>
        </authorList>
    </citation>
    <scope>NUCLEOTIDE SEQUENCE [LARGE SCALE GENOMIC DNA]</scope>
    <source>
        <strain evidence="6 7">FP101781</strain>
    </source>
</reference>
<dbReference type="Proteomes" id="UP000298030">
    <property type="component" value="Unassembled WGS sequence"/>
</dbReference>
<evidence type="ECO:0000256" key="1">
    <source>
        <dbReference type="ARBA" id="ARBA00022723"/>
    </source>
</evidence>
<dbReference type="PROSITE" id="PS50865">
    <property type="entry name" value="ZF_MYND_2"/>
    <property type="match status" value="1"/>
</dbReference>
<evidence type="ECO:0000256" key="3">
    <source>
        <dbReference type="ARBA" id="ARBA00022833"/>
    </source>
</evidence>
<keyword evidence="1" id="KW-0479">Metal-binding</keyword>
<evidence type="ECO:0000313" key="6">
    <source>
        <dbReference type="EMBL" id="TEB24289.1"/>
    </source>
</evidence>
<keyword evidence="3" id="KW-0862">Zinc</keyword>
<dbReference type="EMBL" id="QPFP01000068">
    <property type="protein sequence ID" value="TEB24289.1"/>
    <property type="molecule type" value="Genomic_DNA"/>
</dbReference>
<dbReference type="OrthoDB" id="2900625at2759"/>
<organism evidence="6 7">
    <name type="scientific">Coprinellus micaceus</name>
    <name type="common">Glistening ink-cap mushroom</name>
    <name type="synonym">Coprinus micaceus</name>
    <dbReference type="NCBI Taxonomy" id="71717"/>
    <lineage>
        <taxon>Eukaryota</taxon>
        <taxon>Fungi</taxon>
        <taxon>Dikarya</taxon>
        <taxon>Basidiomycota</taxon>
        <taxon>Agaricomycotina</taxon>
        <taxon>Agaricomycetes</taxon>
        <taxon>Agaricomycetidae</taxon>
        <taxon>Agaricales</taxon>
        <taxon>Agaricineae</taxon>
        <taxon>Psathyrellaceae</taxon>
        <taxon>Coprinellus</taxon>
    </lineage>
</organism>
<sequence>MSRFPAKFGRVTVRHAAYNGSRTASSPVNRALHRTQGTNNYKGKMCSRKEALLPEYQTFRTFAGILTISRLNEGERGTLSKGMLVEIEKDEERSRSLGNSRLSIGGQQDETRLYANLRASSSGFDPIRSWVRPMVRPRVRPWVREMVAKSMVKPTVAELDGWLHGVVAGHGIFQSLPLRWVFHVESSKQRSDAATPLDICVRKSPRTSFSPVGIALSHFSFAMSSLLAEGDSFKEILVRARRGPPSDISKFAGHIREQYRAHGRAILDAISKNLEIPTWVAHWYIANPNESDHPIGPTALISNELCGKYLFWALRMLGIPASPTSPNPSLQFLTPHILRTLYHHSTTFFDILFKVPSVTLRALSLSMKSVMLDVAIAWWTSLLNSEPPIYPLRQRENPDPNAASTDTSTRLFHDLVKNDPKRVAAAVMRGRICSPETFVRRTIGRMRPLATICSLPHLSHLPPITVEVYNMLWTVTAAMELVKCEPQLHHVFVEQCAPGAFVKVLATLGDSMETTVRMGMMSTTVLSSLVVGAEHIKVLLLLAHQVIAWVDSSNTDTLCQVKDVISNGAVQLVFSRAVLRSSETRGHLDEIFDMLAFYGPFVEVFPTLFEHVSTHLKGIFPSPLKWQASSLPHTPREHSMGMDIECLDTMAYFSDKAHRVHLCDNLRHGGGDDHAHEQKTQAERTCSGCHSVVYCSEECQKEDWKAFHRNECPQLSKDYEDRKRRGQVYSYASRSFQAAIVRYAFETLFPTSRHDGNPDSNPPYMWGRDGVVCIDLFRPVYSCTAPLGSFISREVPSGRVPAHLQPRFSAFLKTFNDINGEYRRNDPSVIKTQKCRLVYRSFRFGSEDVNLLLLLQRVRWTTALAAQLPSWARLQYALKYRERGPEANPEYFIQGALAYMSPPAGWTTEKSNTAAELTGNLH</sequence>
<accession>A0A4Y7SSP8</accession>
<dbReference type="Gene3D" id="6.10.140.2220">
    <property type="match status" value="1"/>
</dbReference>
<dbReference type="Pfam" id="PF01753">
    <property type="entry name" value="zf-MYND"/>
    <property type="match status" value="1"/>
</dbReference>
<keyword evidence="2 4" id="KW-0863">Zinc-finger</keyword>
<dbReference type="SUPFAM" id="SSF144232">
    <property type="entry name" value="HIT/MYND zinc finger-like"/>
    <property type="match status" value="1"/>
</dbReference>
<evidence type="ECO:0000256" key="2">
    <source>
        <dbReference type="ARBA" id="ARBA00022771"/>
    </source>
</evidence>
<gene>
    <name evidence="6" type="ORF">FA13DRAFT_1909578</name>
</gene>
<name>A0A4Y7SSP8_COPMI</name>
<dbReference type="AlphaFoldDB" id="A0A4Y7SSP8"/>
<evidence type="ECO:0000256" key="4">
    <source>
        <dbReference type="PROSITE-ProRule" id="PRU00134"/>
    </source>
</evidence>
<comment type="caution">
    <text evidence="6">The sequence shown here is derived from an EMBL/GenBank/DDBJ whole genome shotgun (WGS) entry which is preliminary data.</text>
</comment>
<protein>
    <recommendedName>
        <fullName evidence="5">MYND-type domain-containing protein</fullName>
    </recommendedName>
</protein>
<evidence type="ECO:0000313" key="7">
    <source>
        <dbReference type="Proteomes" id="UP000298030"/>
    </source>
</evidence>
<keyword evidence="7" id="KW-1185">Reference proteome</keyword>
<proteinExistence type="predicted"/>
<evidence type="ECO:0000259" key="5">
    <source>
        <dbReference type="PROSITE" id="PS50865"/>
    </source>
</evidence>
<dbReference type="GO" id="GO:0008270">
    <property type="term" value="F:zinc ion binding"/>
    <property type="evidence" value="ECO:0007669"/>
    <property type="project" value="UniProtKB-KW"/>
</dbReference>
<dbReference type="InterPro" id="IPR002893">
    <property type="entry name" value="Znf_MYND"/>
</dbReference>
<feature type="domain" description="MYND-type" evidence="5">
    <location>
        <begin position="660"/>
        <end position="712"/>
    </location>
</feature>